<evidence type="ECO:0000313" key="8">
    <source>
        <dbReference type="Proteomes" id="UP000554342"/>
    </source>
</evidence>
<dbReference type="PROSITE" id="PS50043">
    <property type="entry name" value="HTH_LUXR_2"/>
    <property type="match status" value="1"/>
</dbReference>
<dbReference type="RefSeq" id="WP_184000911.1">
    <property type="nucleotide sequence ID" value="NZ_BAABIF010000004.1"/>
</dbReference>
<evidence type="ECO:0000259" key="6">
    <source>
        <dbReference type="PROSITE" id="PS50110"/>
    </source>
</evidence>
<feature type="domain" description="HTH luxR-type" evidence="5">
    <location>
        <begin position="135"/>
        <end position="200"/>
    </location>
</feature>
<dbReference type="EMBL" id="JACIJI010000001">
    <property type="protein sequence ID" value="MBB5717107.1"/>
    <property type="molecule type" value="Genomic_DNA"/>
</dbReference>
<dbReference type="GO" id="GO:0006355">
    <property type="term" value="P:regulation of DNA-templated transcription"/>
    <property type="evidence" value="ECO:0007669"/>
    <property type="project" value="InterPro"/>
</dbReference>
<dbReference type="SMART" id="SM00421">
    <property type="entry name" value="HTH_LUXR"/>
    <property type="match status" value="1"/>
</dbReference>
<comment type="caution">
    <text evidence="7">The sequence shown here is derived from an EMBL/GenBank/DDBJ whole genome shotgun (WGS) entry which is preliminary data.</text>
</comment>
<dbReference type="PROSITE" id="PS50110">
    <property type="entry name" value="RESPONSE_REGULATORY"/>
    <property type="match status" value="1"/>
</dbReference>
<sequence length="206" mass="22883">MSRFVYIVDDEAPVRDSLRALLSTRNNLHLVPCVSGDAFLADIKEREPGVVLLDIHMPGRSGIDVLREIQDLSDRFCTVMLTGQGDIQLAVQAMKLGAVDFLEKPYDHRRLFGAIDAAFEQLDQSAEANQRSIEARQRLELLSGREREVLDLMVDGEPNKRIAAELGISIRTVEVHRSNAMSKLSASSLAEAVRTVFTARPGRILT</sequence>
<feature type="domain" description="Response regulatory" evidence="6">
    <location>
        <begin position="4"/>
        <end position="119"/>
    </location>
</feature>
<evidence type="ECO:0000256" key="1">
    <source>
        <dbReference type="ARBA" id="ARBA00023015"/>
    </source>
</evidence>
<dbReference type="AlphaFoldDB" id="A0A840YU55"/>
<dbReference type="PRINTS" id="PR00038">
    <property type="entry name" value="HTHLUXR"/>
</dbReference>
<dbReference type="PROSITE" id="PS00622">
    <property type="entry name" value="HTH_LUXR_1"/>
    <property type="match status" value="1"/>
</dbReference>
<dbReference type="InterPro" id="IPR011006">
    <property type="entry name" value="CheY-like_superfamily"/>
</dbReference>
<keyword evidence="4" id="KW-0597">Phosphoprotein</keyword>
<protein>
    <submittedName>
        <fullName evidence="7">Two-component system response regulator FixJ</fullName>
    </submittedName>
</protein>
<reference evidence="7 8" key="1">
    <citation type="submission" date="2020-08" db="EMBL/GenBank/DDBJ databases">
        <title>Genomic Encyclopedia of Type Strains, Phase IV (KMG-IV): sequencing the most valuable type-strain genomes for metagenomic binning, comparative biology and taxonomic classification.</title>
        <authorList>
            <person name="Goeker M."/>
        </authorList>
    </citation>
    <scope>NUCLEOTIDE SEQUENCE [LARGE SCALE GENOMIC DNA]</scope>
    <source>
        <strain evidence="7 8">DSM 27203</strain>
    </source>
</reference>
<dbReference type="Pfam" id="PF00072">
    <property type="entry name" value="Response_reg"/>
    <property type="match status" value="1"/>
</dbReference>
<keyword evidence="8" id="KW-1185">Reference proteome</keyword>
<dbReference type="GO" id="GO:0000160">
    <property type="term" value="P:phosphorelay signal transduction system"/>
    <property type="evidence" value="ECO:0007669"/>
    <property type="project" value="InterPro"/>
</dbReference>
<dbReference type="GO" id="GO:0003677">
    <property type="term" value="F:DNA binding"/>
    <property type="evidence" value="ECO:0007669"/>
    <property type="project" value="UniProtKB-KW"/>
</dbReference>
<evidence type="ECO:0000256" key="2">
    <source>
        <dbReference type="ARBA" id="ARBA00023125"/>
    </source>
</evidence>
<dbReference type="InterPro" id="IPR016032">
    <property type="entry name" value="Sig_transdc_resp-reg_C-effctor"/>
</dbReference>
<dbReference type="Pfam" id="PF00196">
    <property type="entry name" value="GerE"/>
    <property type="match status" value="1"/>
</dbReference>
<keyword evidence="3" id="KW-0804">Transcription</keyword>
<evidence type="ECO:0000313" key="7">
    <source>
        <dbReference type="EMBL" id="MBB5717107.1"/>
    </source>
</evidence>
<proteinExistence type="predicted"/>
<keyword evidence="1" id="KW-0805">Transcription regulation</keyword>
<dbReference type="Proteomes" id="UP000554342">
    <property type="component" value="Unassembled WGS sequence"/>
</dbReference>
<accession>A0A840YU55</accession>
<dbReference type="PANTHER" id="PTHR44688">
    <property type="entry name" value="DNA-BINDING TRANSCRIPTIONAL ACTIVATOR DEVR_DOSR"/>
    <property type="match status" value="1"/>
</dbReference>
<keyword evidence="2" id="KW-0238">DNA-binding</keyword>
<dbReference type="InterPro" id="IPR036388">
    <property type="entry name" value="WH-like_DNA-bd_sf"/>
</dbReference>
<dbReference type="InterPro" id="IPR001789">
    <property type="entry name" value="Sig_transdc_resp-reg_receiver"/>
</dbReference>
<dbReference type="InterPro" id="IPR000792">
    <property type="entry name" value="Tscrpt_reg_LuxR_C"/>
</dbReference>
<dbReference type="SUPFAM" id="SSF52172">
    <property type="entry name" value="CheY-like"/>
    <property type="match status" value="1"/>
</dbReference>
<dbReference type="SMART" id="SM00448">
    <property type="entry name" value="REC"/>
    <property type="match status" value="1"/>
</dbReference>
<gene>
    <name evidence="7" type="ORF">FHR23_000014</name>
</gene>
<evidence type="ECO:0000259" key="5">
    <source>
        <dbReference type="PROSITE" id="PS50043"/>
    </source>
</evidence>
<dbReference type="Gene3D" id="1.10.10.10">
    <property type="entry name" value="Winged helix-like DNA-binding domain superfamily/Winged helix DNA-binding domain"/>
    <property type="match status" value="1"/>
</dbReference>
<dbReference type="CDD" id="cd06170">
    <property type="entry name" value="LuxR_C_like"/>
    <property type="match status" value="1"/>
</dbReference>
<dbReference type="SUPFAM" id="SSF46894">
    <property type="entry name" value="C-terminal effector domain of the bipartite response regulators"/>
    <property type="match status" value="1"/>
</dbReference>
<feature type="modified residue" description="4-aspartylphosphate" evidence="4">
    <location>
        <position position="54"/>
    </location>
</feature>
<evidence type="ECO:0000256" key="3">
    <source>
        <dbReference type="ARBA" id="ARBA00023163"/>
    </source>
</evidence>
<name>A0A840YU55_9SPHN</name>
<evidence type="ECO:0000256" key="4">
    <source>
        <dbReference type="PROSITE-ProRule" id="PRU00169"/>
    </source>
</evidence>
<dbReference type="Gene3D" id="3.40.50.2300">
    <property type="match status" value="1"/>
</dbReference>
<dbReference type="PANTHER" id="PTHR44688:SF16">
    <property type="entry name" value="DNA-BINDING TRANSCRIPTIONAL ACTIVATOR DEVR_DOSR"/>
    <property type="match status" value="1"/>
</dbReference>
<organism evidence="7 8">
    <name type="scientific">Stakelama sediminis</name>
    <dbReference type="NCBI Taxonomy" id="463200"/>
    <lineage>
        <taxon>Bacteria</taxon>
        <taxon>Pseudomonadati</taxon>
        <taxon>Pseudomonadota</taxon>
        <taxon>Alphaproteobacteria</taxon>
        <taxon>Sphingomonadales</taxon>
        <taxon>Sphingomonadaceae</taxon>
        <taxon>Stakelama</taxon>
    </lineage>
</organism>